<dbReference type="Proteomes" id="UP001595715">
    <property type="component" value="Unassembled WGS sequence"/>
</dbReference>
<proteinExistence type="predicted"/>
<evidence type="ECO:0000313" key="2">
    <source>
        <dbReference type="Proteomes" id="UP001595715"/>
    </source>
</evidence>
<dbReference type="EMBL" id="JBHSAM010000001">
    <property type="protein sequence ID" value="MFC4098063.1"/>
    <property type="molecule type" value="Genomic_DNA"/>
</dbReference>
<name>A0ABV8JZI3_9BACL</name>
<organism evidence="1 2">
    <name type="scientific">Paenibacillus xanthanilyticus</name>
    <dbReference type="NCBI Taxonomy" id="1783531"/>
    <lineage>
        <taxon>Bacteria</taxon>
        <taxon>Bacillati</taxon>
        <taxon>Bacillota</taxon>
        <taxon>Bacilli</taxon>
        <taxon>Bacillales</taxon>
        <taxon>Paenibacillaceae</taxon>
        <taxon>Paenibacillus</taxon>
    </lineage>
</organism>
<protein>
    <submittedName>
        <fullName evidence="1">Uncharacterized protein</fullName>
    </submittedName>
</protein>
<comment type="caution">
    <text evidence="1">The sequence shown here is derived from an EMBL/GenBank/DDBJ whole genome shotgun (WGS) entry which is preliminary data.</text>
</comment>
<keyword evidence="2" id="KW-1185">Reference proteome</keyword>
<sequence>MHNSDLKLLIAQYEQLTIEEQRKIATALERHFGREIRFDEPELAKLEAPDLAVIRSMIQGWLMTKQYVPNVKDAYEALKGTELPRKVSFGRRIRGESDAESSGD</sequence>
<reference evidence="2" key="1">
    <citation type="journal article" date="2019" name="Int. J. Syst. Evol. Microbiol.">
        <title>The Global Catalogue of Microorganisms (GCM) 10K type strain sequencing project: providing services to taxonomists for standard genome sequencing and annotation.</title>
        <authorList>
            <consortium name="The Broad Institute Genomics Platform"/>
            <consortium name="The Broad Institute Genome Sequencing Center for Infectious Disease"/>
            <person name="Wu L."/>
            <person name="Ma J."/>
        </authorList>
    </citation>
    <scope>NUCLEOTIDE SEQUENCE [LARGE SCALE GENOMIC DNA]</scope>
    <source>
        <strain evidence="2">IBRC-M 10987</strain>
    </source>
</reference>
<gene>
    <name evidence="1" type="ORF">ACFOZ8_00135</name>
</gene>
<dbReference type="RefSeq" id="WP_377716436.1">
    <property type="nucleotide sequence ID" value="NZ_JBHSAM010000001.1"/>
</dbReference>
<accession>A0ABV8JZI3</accession>
<evidence type="ECO:0000313" key="1">
    <source>
        <dbReference type="EMBL" id="MFC4098063.1"/>
    </source>
</evidence>